<dbReference type="OrthoDB" id="9794601at2"/>
<evidence type="ECO:0000256" key="2">
    <source>
        <dbReference type="ARBA" id="ARBA00022679"/>
    </source>
</evidence>
<keyword evidence="1" id="KW-0328">Glycosyltransferase</keyword>
<dbReference type="PANTHER" id="PTHR11927">
    <property type="entry name" value="GALACTOSIDE 2-L-FUCOSYLTRANSFERASE"/>
    <property type="match status" value="1"/>
</dbReference>
<keyword evidence="2 3" id="KW-0808">Transferase</keyword>
<reference evidence="3 4" key="2">
    <citation type="journal article" date="2011" name="J. Bacteriol.">
        <title>Genomes of three methylotrophs from a single niche uncover genetic and metabolic divergence of Methylophilaceae.</title>
        <authorList>
            <person name="Lapidus A."/>
            <person name="Clum A."/>
            <person name="Labutti K."/>
            <person name="Kaluzhnaya M.G."/>
            <person name="Lim S."/>
            <person name="Beck D.A."/>
            <person name="Glavina Del Rio T."/>
            <person name="Nolan M."/>
            <person name="Mavromatis K."/>
            <person name="Huntemann M."/>
            <person name="Lucas S."/>
            <person name="Lidstrom M.E."/>
            <person name="Ivanova N."/>
            <person name="Chistoserdova L."/>
        </authorList>
    </citation>
    <scope>NUCLEOTIDE SEQUENCE [LARGE SCALE GENOMIC DNA]</scope>
    <source>
        <strain evidence="4">JLW8 / ATCC BAA-1282 / DSM 17540</strain>
    </source>
</reference>
<sequence length="288" mass="33316">MLVSRIIGGLGNQMFEYAAARAASLRISVQLKLDLSGFETYDLHAYGLNNFNIVEDVAKKDDYFIGAPESLLKKIKKYLRGLIQLESFRESDLSFDSKVLELNDNTYLDGYWQCERYFIDFDKQIRQDFSFKFAPDALNQRYLELIDSVNAVSVHIRRGDYVSNSTTNEIHGVCDLDYYQRAAEFMRARIGPENLHFFVFSDDTDWVKENISFGSDTTFISHNDAAKNYEDMRLMSACKHHIIANSSFSWWAAWLNPSKQKVVIAPRQWFKSTLLNSDDIVPASWVRL</sequence>
<name>C6WVJ1_METML</name>
<dbReference type="Gene3D" id="3.40.50.11350">
    <property type="match status" value="1"/>
</dbReference>
<dbReference type="InterPro" id="IPR002516">
    <property type="entry name" value="Glyco_trans_11"/>
</dbReference>
<dbReference type="eggNOG" id="ENOG502ZC3Y">
    <property type="taxonomic scope" value="Bacteria"/>
</dbReference>
<dbReference type="CAZy" id="GT11">
    <property type="family name" value="Glycosyltransferase Family 11"/>
</dbReference>
<organism evidence="3 4">
    <name type="scientific">Methylotenera mobilis (strain JLW8 / ATCC BAA-1282 / DSM 17540)</name>
    <dbReference type="NCBI Taxonomy" id="583345"/>
    <lineage>
        <taxon>Bacteria</taxon>
        <taxon>Pseudomonadati</taxon>
        <taxon>Pseudomonadota</taxon>
        <taxon>Betaproteobacteria</taxon>
        <taxon>Nitrosomonadales</taxon>
        <taxon>Methylophilaceae</taxon>
        <taxon>Methylotenera</taxon>
    </lineage>
</organism>
<dbReference type="GO" id="GO:0008107">
    <property type="term" value="F:galactoside 2-alpha-L-fucosyltransferase activity"/>
    <property type="evidence" value="ECO:0007669"/>
    <property type="project" value="InterPro"/>
</dbReference>
<dbReference type="HOGENOM" id="CLU_043399_3_1_4"/>
<dbReference type="GO" id="GO:0016020">
    <property type="term" value="C:membrane"/>
    <property type="evidence" value="ECO:0007669"/>
    <property type="project" value="InterPro"/>
</dbReference>
<evidence type="ECO:0000256" key="1">
    <source>
        <dbReference type="ARBA" id="ARBA00022676"/>
    </source>
</evidence>
<evidence type="ECO:0000313" key="4">
    <source>
        <dbReference type="Proteomes" id="UP000002742"/>
    </source>
</evidence>
<protein>
    <submittedName>
        <fullName evidence="3">Glycosyl transferase family 11</fullName>
    </submittedName>
</protein>
<keyword evidence="4" id="KW-1185">Reference proteome</keyword>
<dbReference type="PANTHER" id="PTHR11927:SF9">
    <property type="entry name" value="L-FUCOSYLTRANSFERASE"/>
    <property type="match status" value="1"/>
</dbReference>
<proteinExistence type="predicted"/>
<dbReference type="KEGG" id="mmb:Mmol_1031"/>
<dbReference type="CDD" id="cd11301">
    <property type="entry name" value="Fut1_Fut2_like"/>
    <property type="match status" value="1"/>
</dbReference>
<dbReference type="EMBL" id="CP001672">
    <property type="protein sequence ID" value="ACT47940.1"/>
    <property type="molecule type" value="Genomic_DNA"/>
</dbReference>
<dbReference type="AlphaFoldDB" id="C6WVJ1"/>
<dbReference type="Pfam" id="PF01531">
    <property type="entry name" value="Glyco_transf_11"/>
    <property type="match status" value="1"/>
</dbReference>
<accession>C6WVJ1</accession>
<dbReference type="STRING" id="583345.Mmol_1031"/>
<evidence type="ECO:0000313" key="3">
    <source>
        <dbReference type="EMBL" id="ACT47940.1"/>
    </source>
</evidence>
<dbReference type="RefSeq" id="WP_015831975.1">
    <property type="nucleotide sequence ID" value="NC_012968.1"/>
</dbReference>
<dbReference type="GO" id="GO:0005975">
    <property type="term" value="P:carbohydrate metabolic process"/>
    <property type="evidence" value="ECO:0007669"/>
    <property type="project" value="InterPro"/>
</dbReference>
<gene>
    <name evidence="3" type="ordered locus">Mmol_1031</name>
</gene>
<dbReference type="Proteomes" id="UP000002742">
    <property type="component" value="Chromosome"/>
</dbReference>
<reference evidence="4" key="1">
    <citation type="submission" date="2009-07" db="EMBL/GenBank/DDBJ databases">
        <title>Complete sequence of Methylotenera mobilis JLW8.</title>
        <authorList>
            <consortium name="US DOE Joint Genome Institute"/>
            <person name="Lucas S."/>
            <person name="Copeland A."/>
            <person name="Lapidus A."/>
            <person name="Glavina del Rio T."/>
            <person name="Tice H."/>
            <person name="Bruce D."/>
            <person name="Goodwin L."/>
            <person name="Pitluck S."/>
            <person name="LaButti K.M."/>
            <person name="Clum A."/>
            <person name="Larimer F."/>
            <person name="Land M."/>
            <person name="Hauser L."/>
            <person name="Kyrpides N."/>
            <person name="Mikhailova N."/>
            <person name="Kayluzhnaya M."/>
            <person name="Chistoserdova L."/>
        </authorList>
    </citation>
    <scope>NUCLEOTIDE SEQUENCE [LARGE SCALE GENOMIC DNA]</scope>
    <source>
        <strain evidence="4">JLW8 / ATCC BAA-1282 / DSM 17540</strain>
    </source>
</reference>